<feature type="transmembrane region" description="Helical" evidence="1">
    <location>
        <begin position="192"/>
        <end position="216"/>
    </location>
</feature>
<dbReference type="PANTHER" id="PTHR37814:SF1">
    <property type="entry name" value="MEMBRANE PROTEIN"/>
    <property type="match status" value="1"/>
</dbReference>
<feature type="transmembrane region" description="Helical" evidence="1">
    <location>
        <begin position="42"/>
        <end position="61"/>
    </location>
</feature>
<feature type="transmembrane region" description="Helical" evidence="1">
    <location>
        <begin position="12"/>
        <end position="36"/>
    </location>
</feature>
<dbReference type="InterPro" id="IPR038728">
    <property type="entry name" value="YkvI-like"/>
</dbReference>
<feature type="transmembrane region" description="Helical" evidence="1">
    <location>
        <begin position="275"/>
        <end position="299"/>
    </location>
</feature>
<sequence length="379" mass="41197">MEKQIQFKGKFEIASTQFGGMLGAGIASGAAVTLYFVQKNGYFAIIVPLISLCLLFLIYYMGMETSRLYGLENHTQLYNLLYGKSAFSKFFTILANITVFYMMLLSSAMAFGGAGSIFEQYFNAPSILGGTLTAIACIMVIYFGMDVFKRLQSAFSLIMFAILTISYVTALSKGGMTSVFEKVAIRWMPETASIGGSIWWGLSFTAMYIGFLPLLISAGKSLKSSQSIRSTLSIGYVLNLSAVYLPCIAILAYAPEATQAGIPSAYVVEQAGIPFATQLYLILLIFALISTGASCLITIGLQISPLLEKRIPSPKVRNSVIYILFAIVFTLFAPLGLTGTMKLLAPIANVFCIFALGLPICLFAPGKIIKKYKMLKTNE</sequence>
<dbReference type="EMBL" id="JADKNH010000010">
    <property type="protein sequence ID" value="MBF4694744.1"/>
    <property type="molecule type" value="Genomic_DNA"/>
</dbReference>
<feature type="transmembrane region" description="Helical" evidence="1">
    <location>
        <begin position="90"/>
        <end position="118"/>
    </location>
</feature>
<reference evidence="2 3" key="1">
    <citation type="submission" date="2020-11" db="EMBL/GenBank/DDBJ databases">
        <title>Fusibacter basophilias sp. nov.</title>
        <authorList>
            <person name="Qiu D."/>
        </authorList>
    </citation>
    <scope>NUCLEOTIDE SEQUENCE [LARGE SCALE GENOMIC DNA]</scope>
    <source>
        <strain evidence="2 3">Q10-2</strain>
    </source>
</reference>
<keyword evidence="3" id="KW-1185">Reference proteome</keyword>
<proteinExistence type="predicted"/>
<evidence type="ECO:0008006" key="4">
    <source>
        <dbReference type="Google" id="ProtNLM"/>
    </source>
</evidence>
<evidence type="ECO:0000256" key="1">
    <source>
        <dbReference type="SAM" id="Phobius"/>
    </source>
</evidence>
<dbReference type="Gene3D" id="1.20.1740.10">
    <property type="entry name" value="Amino acid/polyamine transporter I"/>
    <property type="match status" value="1"/>
</dbReference>
<name>A0ABR9ZYT6_9FIRM</name>
<gene>
    <name evidence="2" type="ORF">ISU02_16645</name>
</gene>
<feature type="transmembrane region" description="Helical" evidence="1">
    <location>
        <begin position="236"/>
        <end position="255"/>
    </location>
</feature>
<evidence type="ECO:0000313" key="2">
    <source>
        <dbReference type="EMBL" id="MBF4694744.1"/>
    </source>
</evidence>
<dbReference type="PANTHER" id="PTHR37814">
    <property type="entry name" value="CONSERVED MEMBRANE PROTEIN"/>
    <property type="match status" value="1"/>
</dbReference>
<keyword evidence="1" id="KW-0812">Transmembrane</keyword>
<keyword evidence="1" id="KW-0472">Membrane</keyword>
<dbReference type="Proteomes" id="UP000614200">
    <property type="component" value="Unassembled WGS sequence"/>
</dbReference>
<keyword evidence="1" id="KW-1133">Transmembrane helix</keyword>
<accession>A0ABR9ZYT6</accession>
<dbReference type="RefSeq" id="WP_194702982.1">
    <property type="nucleotide sequence ID" value="NZ_JADKNH010000010.1"/>
</dbReference>
<feature type="transmembrane region" description="Helical" evidence="1">
    <location>
        <begin position="320"/>
        <end position="337"/>
    </location>
</feature>
<evidence type="ECO:0000313" key="3">
    <source>
        <dbReference type="Proteomes" id="UP000614200"/>
    </source>
</evidence>
<feature type="transmembrane region" description="Helical" evidence="1">
    <location>
        <begin position="124"/>
        <end position="143"/>
    </location>
</feature>
<organism evidence="2 3">
    <name type="scientific">Fusibacter ferrireducens</name>
    <dbReference type="NCBI Taxonomy" id="2785058"/>
    <lineage>
        <taxon>Bacteria</taxon>
        <taxon>Bacillati</taxon>
        <taxon>Bacillota</taxon>
        <taxon>Clostridia</taxon>
        <taxon>Eubacteriales</taxon>
        <taxon>Eubacteriales Family XII. Incertae Sedis</taxon>
        <taxon>Fusibacter</taxon>
    </lineage>
</organism>
<comment type="caution">
    <text evidence="2">The sequence shown here is derived from an EMBL/GenBank/DDBJ whole genome shotgun (WGS) entry which is preliminary data.</text>
</comment>
<feature type="transmembrane region" description="Helical" evidence="1">
    <location>
        <begin position="155"/>
        <end position="172"/>
    </location>
</feature>
<feature type="transmembrane region" description="Helical" evidence="1">
    <location>
        <begin position="343"/>
        <end position="364"/>
    </location>
</feature>
<protein>
    <recommendedName>
        <fullName evidence="4">Amino acid permease</fullName>
    </recommendedName>
</protein>